<keyword evidence="1" id="KW-0456">Lyase</keyword>
<dbReference type="InterPro" id="IPR032465">
    <property type="entry name" value="ACMSD"/>
</dbReference>
<accession>A0A3A9ANM7</accession>
<dbReference type="PANTHER" id="PTHR21240">
    <property type="entry name" value="2-AMINO-3-CARBOXYLMUCONATE-6-SEMIALDEHYDE DECARBOXYLASE"/>
    <property type="match status" value="1"/>
</dbReference>
<dbReference type="EMBL" id="RAYQ01000003">
    <property type="protein sequence ID" value="RKI93160.1"/>
    <property type="molecule type" value="Genomic_DNA"/>
</dbReference>
<dbReference type="InterPro" id="IPR032466">
    <property type="entry name" value="Metal_Hydrolase"/>
</dbReference>
<dbReference type="PANTHER" id="PTHR21240:SF19">
    <property type="entry name" value="CATALYTIC_ HYDROLASE"/>
    <property type="match status" value="1"/>
</dbReference>
<dbReference type="Proteomes" id="UP000280696">
    <property type="component" value="Unassembled WGS sequence"/>
</dbReference>
<dbReference type="InterPro" id="IPR006680">
    <property type="entry name" value="Amidohydro-rel"/>
</dbReference>
<name>A0A3A9ANM7_9FIRM</name>
<dbReference type="Gene3D" id="3.20.20.140">
    <property type="entry name" value="Metal-dependent hydrolases"/>
    <property type="match status" value="1"/>
</dbReference>
<organism evidence="3 4">
    <name type="scientific">Parablautia intestinalis</name>
    <dbReference type="NCBI Taxonomy" id="2320100"/>
    <lineage>
        <taxon>Bacteria</taxon>
        <taxon>Bacillati</taxon>
        <taxon>Bacillota</taxon>
        <taxon>Clostridia</taxon>
        <taxon>Lachnospirales</taxon>
        <taxon>Lachnospiraceae</taxon>
        <taxon>Parablautia</taxon>
    </lineage>
</organism>
<evidence type="ECO:0000259" key="2">
    <source>
        <dbReference type="Pfam" id="PF04909"/>
    </source>
</evidence>
<protein>
    <submittedName>
        <fullName evidence="3">Amidohydrolase</fullName>
    </submittedName>
</protein>
<keyword evidence="4" id="KW-1185">Reference proteome</keyword>
<dbReference type="Pfam" id="PF04909">
    <property type="entry name" value="Amidohydro_2"/>
    <property type="match status" value="1"/>
</dbReference>
<reference evidence="3 4" key="1">
    <citation type="submission" date="2018-09" db="EMBL/GenBank/DDBJ databases">
        <title>Murine metabolic-syndrome-specific gut microbial biobank.</title>
        <authorList>
            <person name="Liu C."/>
        </authorList>
    </citation>
    <scope>NUCLEOTIDE SEQUENCE [LARGE SCALE GENOMIC DNA]</scope>
    <source>
        <strain evidence="3 4">0.1xD8-82</strain>
    </source>
</reference>
<evidence type="ECO:0000313" key="3">
    <source>
        <dbReference type="EMBL" id="RKI93160.1"/>
    </source>
</evidence>
<dbReference type="OrthoDB" id="9771932at2"/>
<gene>
    <name evidence="3" type="ORF">D7V94_04045</name>
</gene>
<keyword evidence="3" id="KW-0378">Hydrolase</keyword>
<comment type="caution">
    <text evidence="3">The sequence shown here is derived from an EMBL/GenBank/DDBJ whole genome shotgun (WGS) entry which is preliminary data.</text>
</comment>
<dbReference type="RefSeq" id="WP_120467038.1">
    <property type="nucleotide sequence ID" value="NZ_RAYQ01000003.1"/>
</dbReference>
<dbReference type="AlphaFoldDB" id="A0A3A9ANM7"/>
<proteinExistence type="predicted"/>
<dbReference type="GO" id="GO:0016787">
    <property type="term" value="F:hydrolase activity"/>
    <property type="evidence" value="ECO:0007669"/>
    <property type="project" value="UniProtKB-KW"/>
</dbReference>
<feature type="domain" description="Amidohydrolase-related" evidence="2">
    <location>
        <begin position="24"/>
        <end position="279"/>
    </location>
</feature>
<sequence>MKKEIKRIDFRVRVPYGGYLQFFENEKGGFAKDFCELPYAKSIEQKSMDLMLQEMEDADIGLAVVPGRGALGVTNDELFEMSHKYPGKFIIFPYINPLEGKKALDDIDKYIVCGEGKGAALEPGFSAGVTYDMDDGRIFPVYQKLQELQIPVLLTYSSLGLPYMDMDAPKRLDAVARKFPELVIVVGHAGWPWTREHITIAFMRKNIYLSPDAYGVRVPGSEDYIKAAKTMLQDKMIFGSSYPIIPIKETAEFVDQQWGLTEEIKEKIFYKNAARLLKLED</sequence>
<dbReference type="GO" id="GO:0016831">
    <property type="term" value="F:carboxy-lyase activity"/>
    <property type="evidence" value="ECO:0007669"/>
    <property type="project" value="InterPro"/>
</dbReference>
<evidence type="ECO:0000256" key="1">
    <source>
        <dbReference type="ARBA" id="ARBA00023239"/>
    </source>
</evidence>
<dbReference type="SUPFAM" id="SSF51556">
    <property type="entry name" value="Metallo-dependent hydrolases"/>
    <property type="match status" value="1"/>
</dbReference>
<evidence type="ECO:0000313" key="4">
    <source>
        <dbReference type="Proteomes" id="UP000280696"/>
    </source>
</evidence>